<evidence type="ECO:0000313" key="2">
    <source>
        <dbReference type="Proteomes" id="UP001234297"/>
    </source>
</evidence>
<comment type="caution">
    <text evidence="1">The sequence shown here is derived from an EMBL/GenBank/DDBJ whole genome shotgun (WGS) entry which is preliminary data.</text>
</comment>
<evidence type="ECO:0000313" key="1">
    <source>
        <dbReference type="EMBL" id="KAJ8626117.1"/>
    </source>
</evidence>
<proteinExistence type="predicted"/>
<dbReference type="EMBL" id="CM056814">
    <property type="protein sequence ID" value="KAJ8626117.1"/>
    <property type="molecule type" value="Genomic_DNA"/>
</dbReference>
<reference evidence="1 2" key="1">
    <citation type="journal article" date="2022" name="Hortic Res">
        <title>A haplotype resolved chromosomal level avocado genome allows analysis of novel avocado genes.</title>
        <authorList>
            <person name="Nath O."/>
            <person name="Fletcher S.J."/>
            <person name="Hayward A."/>
            <person name="Shaw L.M."/>
            <person name="Masouleh A.K."/>
            <person name="Furtado A."/>
            <person name="Henry R.J."/>
            <person name="Mitter N."/>
        </authorList>
    </citation>
    <scope>NUCLEOTIDE SEQUENCE [LARGE SCALE GENOMIC DNA]</scope>
    <source>
        <strain evidence="2">cv. Hass</strain>
    </source>
</reference>
<protein>
    <submittedName>
        <fullName evidence="1">Uncharacterized protein</fullName>
    </submittedName>
</protein>
<name>A0ACC2KZ52_PERAE</name>
<dbReference type="Proteomes" id="UP001234297">
    <property type="component" value="Chromosome 6"/>
</dbReference>
<keyword evidence="2" id="KW-1185">Reference proteome</keyword>
<organism evidence="1 2">
    <name type="scientific">Persea americana</name>
    <name type="common">Avocado</name>
    <dbReference type="NCBI Taxonomy" id="3435"/>
    <lineage>
        <taxon>Eukaryota</taxon>
        <taxon>Viridiplantae</taxon>
        <taxon>Streptophyta</taxon>
        <taxon>Embryophyta</taxon>
        <taxon>Tracheophyta</taxon>
        <taxon>Spermatophyta</taxon>
        <taxon>Magnoliopsida</taxon>
        <taxon>Magnoliidae</taxon>
        <taxon>Laurales</taxon>
        <taxon>Lauraceae</taxon>
        <taxon>Persea</taxon>
    </lineage>
</organism>
<accession>A0ACC2KZ52</accession>
<sequence>MDLNVSVPRKEEEKGFEFGGSKDQNRKGWKCMDPKTNKFVTYRDVVFDEVPSWYPPPTHTSTVTNALNDAQENLEIFPETSAQRSDVSPVARMDSPSSDDGEQHIRRSSREKRKPGYLKDHEVQLNNCTVTSCFFVGELNEEEPMKRWKAWEEETTTLEYQITNDPRRFRLTGQTSFGRRHLKCWSNRPLLLWPACFLRQFRGSVTKIHYFTLRNGFIMAHMAEGSNFNFRKFLSRAFDEDFEVVMGSGIRQAVFTEHVTKGLKHWHGMACRNLSRNKSSSRGPSSGPVSIDTTETSPDLQLHLAGNNHSPSMIKCAPLPSEITKDEVHPKTINYRNYDGEISFRDFLERTRKWERNHRDYTSSGQNELRDFRSN</sequence>
<gene>
    <name evidence="1" type="ORF">MRB53_019424</name>
</gene>